<comment type="caution">
    <text evidence="12">The sequence shown here is derived from an EMBL/GenBank/DDBJ whole genome shotgun (WGS) entry which is preliminary data.</text>
</comment>
<evidence type="ECO:0000256" key="1">
    <source>
        <dbReference type="ARBA" id="ARBA00003618"/>
    </source>
</evidence>
<dbReference type="OrthoDB" id="9806954at2"/>
<feature type="coiled-coil region" evidence="10">
    <location>
        <begin position="261"/>
        <end position="288"/>
    </location>
</feature>
<dbReference type="PANTHER" id="PTHR11059">
    <property type="entry name" value="DNA REPAIR PROTEIN RECN"/>
    <property type="match status" value="1"/>
</dbReference>
<keyword evidence="5 9" id="KW-0227">DNA damage</keyword>
<dbReference type="Proteomes" id="UP000281985">
    <property type="component" value="Unassembled WGS sequence"/>
</dbReference>
<organism evidence="12 13">
    <name type="scientific">Dokdonia sinensis</name>
    <dbReference type="NCBI Taxonomy" id="2479847"/>
    <lineage>
        <taxon>Bacteria</taxon>
        <taxon>Pseudomonadati</taxon>
        <taxon>Bacteroidota</taxon>
        <taxon>Flavobacteriia</taxon>
        <taxon>Flavobacteriales</taxon>
        <taxon>Flavobacteriaceae</taxon>
        <taxon>Dokdonia</taxon>
    </lineage>
</organism>
<dbReference type="InterPro" id="IPR004604">
    <property type="entry name" value="DNA_recomb/repair_RecN"/>
</dbReference>
<keyword evidence="7 9" id="KW-0234">DNA repair</keyword>
<reference evidence="12 13" key="1">
    <citation type="submission" date="2018-10" db="EMBL/GenBank/DDBJ databases">
        <title>Dokdonia luteus sp. nov., isolated from sea water.</title>
        <authorList>
            <person name="Zhou L.Y."/>
            <person name="Du Z.J."/>
        </authorList>
    </citation>
    <scope>NUCLEOTIDE SEQUENCE [LARGE SCALE GENOMIC DNA]</scope>
    <source>
        <strain evidence="12 13">SH27</strain>
    </source>
</reference>
<name>A0A3M0FTX4_9FLAO</name>
<evidence type="ECO:0000256" key="7">
    <source>
        <dbReference type="ARBA" id="ARBA00023204"/>
    </source>
</evidence>
<dbReference type="InterPro" id="IPR027417">
    <property type="entry name" value="P-loop_NTPase"/>
</dbReference>
<keyword evidence="4" id="KW-0547">Nucleotide-binding</keyword>
<evidence type="ECO:0000313" key="13">
    <source>
        <dbReference type="Proteomes" id="UP000281985"/>
    </source>
</evidence>
<keyword evidence="6" id="KW-0067">ATP-binding</keyword>
<evidence type="ECO:0000256" key="9">
    <source>
        <dbReference type="PIRNR" id="PIRNR003128"/>
    </source>
</evidence>
<accession>A0A3M0FTX4</accession>
<dbReference type="AlphaFoldDB" id="A0A3M0FTX4"/>
<evidence type="ECO:0000256" key="10">
    <source>
        <dbReference type="SAM" id="Coils"/>
    </source>
</evidence>
<dbReference type="NCBIfam" id="TIGR00634">
    <property type="entry name" value="recN"/>
    <property type="match status" value="1"/>
</dbReference>
<evidence type="ECO:0000256" key="8">
    <source>
        <dbReference type="ARBA" id="ARBA00033408"/>
    </source>
</evidence>
<gene>
    <name evidence="12" type="primary">recN</name>
    <name evidence="12" type="ORF">EAX61_15735</name>
</gene>
<proteinExistence type="inferred from homology"/>
<keyword evidence="10" id="KW-0175">Coiled coil</keyword>
<dbReference type="GO" id="GO:0005524">
    <property type="term" value="F:ATP binding"/>
    <property type="evidence" value="ECO:0007669"/>
    <property type="project" value="UniProtKB-KW"/>
</dbReference>
<evidence type="ECO:0000256" key="3">
    <source>
        <dbReference type="ARBA" id="ARBA00021315"/>
    </source>
</evidence>
<sequence length="550" mass="60880">MLQTLSIKNYALIEEVAIQLNSGFTVITGETGAGKSILLGALGLITGKRADSSSAGDPLKKCIIEGTFQISGYKLESFFEREDLDFEPLTIVRREIAPSGKSRAFINDTPVTLQQLSQLGERLVDIHSQHKTMDVVVKEYQFDVLDTFAGNVELLKGYKSHYREWKSKEDILKSLLSRKQNAQLEFDYQQFLFTELDEASIKPGEFEELEEVLKTLTHADEIVSQLSNARLHLAEEESGALDRVAAARSSLNVVSKFSGIYQQLFERLQSVQIELDDISQEVDRAADDVNVDPLELERTNLRVQQLYNLMQKHKVSETSDLIALRDRLDADLQASLNVDGEIESAKASIAFAKAELEKIAGQLHIQRVKAIKQLEAEILRLLKSLGMENAQFQIQLRQTDEFFGNGMDEVAFLFSANAGMEVKPLGKGASGGELSRVMLAIKSVLGKHKKLPTLIFDEIDTGVSGEVALKMGGILKNMGSSMQLLSITHLPQIAGQGEAHLKVFKTDEQGRTKTKIVALSEEDRVTEIAEMLGGGNHTASAIEHAKNLLH</sequence>
<protein>
    <recommendedName>
        <fullName evidence="3 9">DNA repair protein RecN</fullName>
    </recommendedName>
    <alternativeName>
        <fullName evidence="8 9">Recombination protein N</fullName>
    </alternativeName>
</protein>
<dbReference type="CDD" id="cd03241">
    <property type="entry name" value="ABC_RecN"/>
    <property type="match status" value="2"/>
</dbReference>
<dbReference type="GO" id="GO:0006310">
    <property type="term" value="P:DNA recombination"/>
    <property type="evidence" value="ECO:0007669"/>
    <property type="project" value="InterPro"/>
</dbReference>
<dbReference type="Gene3D" id="3.40.50.300">
    <property type="entry name" value="P-loop containing nucleotide triphosphate hydrolases"/>
    <property type="match status" value="2"/>
</dbReference>
<dbReference type="SUPFAM" id="SSF52540">
    <property type="entry name" value="P-loop containing nucleoside triphosphate hydrolases"/>
    <property type="match status" value="2"/>
</dbReference>
<evidence type="ECO:0000256" key="5">
    <source>
        <dbReference type="ARBA" id="ARBA00022763"/>
    </source>
</evidence>
<evidence type="ECO:0000256" key="4">
    <source>
        <dbReference type="ARBA" id="ARBA00022741"/>
    </source>
</evidence>
<dbReference type="GO" id="GO:0009432">
    <property type="term" value="P:SOS response"/>
    <property type="evidence" value="ECO:0007669"/>
    <property type="project" value="TreeGrafter"/>
</dbReference>
<evidence type="ECO:0000256" key="6">
    <source>
        <dbReference type="ARBA" id="ARBA00022840"/>
    </source>
</evidence>
<feature type="domain" description="RecF/RecN/SMC N-terminal" evidence="11">
    <location>
        <begin position="2"/>
        <end position="508"/>
    </location>
</feature>
<evidence type="ECO:0000256" key="2">
    <source>
        <dbReference type="ARBA" id="ARBA00009441"/>
    </source>
</evidence>
<dbReference type="InterPro" id="IPR003395">
    <property type="entry name" value="RecF/RecN/SMC_N"/>
</dbReference>
<dbReference type="EMBL" id="REFV01000022">
    <property type="protein sequence ID" value="RMB56134.1"/>
    <property type="molecule type" value="Genomic_DNA"/>
</dbReference>
<keyword evidence="13" id="KW-1185">Reference proteome</keyword>
<comment type="similarity">
    <text evidence="2 9">Belongs to the RecN family.</text>
</comment>
<dbReference type="RefSeq" id="WP_121918671.1">
    <property type="nucleotide sequence ID" value="NZ_REFV01000022.1"/>
</dbReference>
<dbReference type="PANTHER" id="PTHR11059:SF0">
    <property type="entry name" value="DNA REPAIR PROTEIN RECN"/>
    <property type="match status" value="1"/>
</dbReference>
<dbReference type="GO" id="GO:0006281">
    <property type="term" value="P:DNA repair"/>
    <property type="evidence" value="ECO:0007669"/>
    <property type="project" value="UniProtKB-KW"/>
</dbReference>
<dbReference type="Pfam" id="PF02463">
    <property type="entry name" value="SMC_N"/>
    <property type="match status" value="1"/>
</dbReference>
<evidence type="ECO:0000313" key="12">
    <source>
        <dbReference type="EMBL" id="RMB56134.1"/>
    </source>
</evidence>
<comment type="function">
    <text evidence="1 9">May be involved in recombinational repair of damaged DNA.</text>
</comment>
<dbReference type="PIRSF" id="PIRSF003128">
    <property type="entry name" value="RecN"/>
    <property type="match status" value="1"/>
</dbReference>
<dbReference type="GO" id="GO:0043590">
    <property type="term" value="C:bacterial nucleoid"/>
    <property type="evidence" value="ECO:0007669"/>
    <property type="project" value="TreeGrafter"/>
</dbReference>
<evidence type="ECO:0000259" key="11">
    <source>
        <dbReference type="Pfam" id="PF02463"/>
    </source>
</evidence>